<reference evidence="5" key="1">
    <citation type="submission" date="2016-09" db="EMBL/GenBank/DDBJ databases">
        <authorList>
            <person name="Greninger A.L."/>
            <person name="Jerome K.R."/>
            <person name="Mcnair B."/>
            <person name="Wallis C."/>
            <person name="Fang F."/>
        </authorList>
    </citation>
    <scope>NUCLEOTIDE SEQUENCE [LARGE SCALE GENOMIC DNA]</scope>
    <source>
        <strain evidence="5">BC1_M4</strain>
    </source>
</reference>
<dbReference type="PANTHER" id="PTHR39428">
    <property type="entry name" value="F420H(2)-DEPENDENT QUINONE REDUCTASE RV1261C"/>
    <property type="match status" value="1"/>
</dbReference>
<dbReference type="Gene3D" id="2.30.110.10">
    <property type="entry name" value="Electron Transport, Fmn-binding Protein, Chain A"/>
    <property type="match status" value="1"/>
</dbReference>
<accession>A0A1E3T6W8</accession>
<dbReference type="NCBIfam" id="TIGR00026">
    <property type="entry name" value="hi_GC_TIGR00026"/>
    <property type="match status" value="1"/>
</dbReference>
<dbReference type="Pfam" id="PF04075">
    <property type="entry name" value="F420H2_quin_red"/>
    <property type="match status" value="1"/>
</dbReference>
<dbReference type="GO" id="GO:0005886">
    <property type="term" value="C:plasma membrane"/>
    <property type="evidence" value="ECO:0007669"/>
    <property type="project" value="TreeGrafter"/>
</dbReference>
<dbReference type="InterPro" id="IPR004378">
    <property type="entry name" value="F420H2_quin_Rdtase"/>
</dbReference>
<dbReference type="RefSeq" id="WP_069398925.1">
    <property type="nucleotide sequence ID" value="NZ_JACKTB010000037.1"/>
</dbReference>
<dbReference type="GO" id="GO:0070967">
    <property type="term" value="F:coenzyme F420 binding"/>
    <property type="evidence" value="ECO:0007669"/>
    <property type="project" value="TreeGrafter"/>
</dbReference>
<dbReference type="STRING" id="243061.AWC25_14880"/>
<comment type="caution">
    <text evidence="4">The sequence shown here is derived from an EMBL/GenBank/DDBJ whole genome shotgun (WGS) entry which is preliminary data.</text>
</comment>
<comment type="catalytic activity">
    <reaction evidence="3">
        <text>oxidized coenzyme F420-(gamma-L-Glu)(n) + a quinol + H(+) = reduced coenzyme F420-(gamma-L-Glu)(n) + a quinone</text>
        <dbReference type="Rhea" id="RHEA:39663"/>
        <dbReference type="Rhea" id="RHEA-COMP:12939"/>
        <dbReference type="Rhea" id="RHEA-COMP:14378"/>
        <dbReference type="ChEBI" id="CHEBI:15378"/>
        <dbReference type="ChEBI" id="CHEBI:24646"/>
        <dbReference type="ChEBI" id="CHEBI:132124"/>
        <dbReference type="ChEBI" id="CHEBI:133980"/>
        <dbReference type="ChEBI" id="CHEBI:139511"/>
    </reaction>
</comment>
<sequence>MQPVQELDDERFRTDTAALNRFNEQIIAEFRDDGGKVGGIFENHNLLLLTTTGAKSGASRLTALAYFTVNGAMVIIGSRGGAPRNPAWVHNLRANPQVHVDLGTESFEATAREALGAERDALFDAVVSVAPNFGVYQTRTTRVIPVFTLQRRD</sequence>
<proteinExistence type="inferred from homology"/>
<dbReference type="Proteomes" id="UP000094224">
    <property type="component" value="Unassembled WGS sequence"/>
</dbReference>
<dbReference type="AlphaFoldDB" id="A0A1E3T6W8"/>
<name>A0A1E3T6W8_9MYCO</name>
<protein>
    <submittedName>
        <fullName evidence="4">Deazaflavin-dependent nitroreductase</fullName>
    </submittedName>
</protein>
<organism evidence="4 5">
    <name type="scientific">Mycobacterium sherrisii</name>
    <dbReference type="NCBI Taxonomy" id="243061"/>
    <lineage>
        <taxon>Bacteria</taxon>
        <taxon>Bacillati</taxon>
        <taxon>Actinomycetota</taxon>
        <taxon>Actinomycetes</taxon>
        <taxon>Mycobacteriales</taxon>
        <taxon>Mycobacteriaceae</taxon>
        <taxon>Mycobacterium</taxon>
        <taxon>Mycobacterium simiae complex</taxon>
    </lineage>
</organism>
<evidence type="ECO:0000256" key="3">
    <source>
        <dbReference type="ARBA" id="ARBA00049106"/>
    </source>
</evidence>
<dbReference type="GO" id="GO:0016491">
    <property type="term" value="F:oxidoreductase activity"/>
    <property type="evidence" value="ECO:0007669"/>
    <property type="project" value="UniProtKB-KW"/>
</dbReference>
<keyword evidence="2" id="KW-0560">Oxidoreductase</keyword>
<gene>
    <name evidence="4" type="ORF">BHQ21_03490</name>
</gene>
<dbReference type="InterPro" id="IPR012349">
    <property type="entry name" value="Split_barrel_FMN-bd"/>
</dbReference>
<evidence type="ECO:0000256" key="2">
    <source>
        <dbReference type="ARBA" id="ARBA00023002"/>
    </source>
</evidence>
<comment type="similarity">
    <text evidence="1">Belongs to the F420H(2)-dependent quinone reductase family.</text>
</comment>
<dbReference type="SUPFAM" id="SSF50475">
    <property type="entry name" value="FMN-binding split barrel"/>
    <property type="match status" value="1"/>
</dbReference>
<keyword evidence="5" id="KW-1185">Reference proteome</keyword>
<dbReference type="PANTHER" id="PTHR39428:SF1">
    <property type="entry name" value="F420H(2)-DEPENDENT QUINONE REDUCTASE RV1261C"/>
    <property type="match status" value="1"/>
</dbReference>
<evidence type="ECO:0000313" key="5">
    <source>
        <dbReference type="Proteomes" id="UP000094224"/>
    </source>
</evidence>
<dbReference type="OrthoDB" id="8225825at2"/>
<evidence type="ECO:0000256" key="1">
    <source>
        <dbReference type="ARBA" id="ARBA00008710"/>
    </source>
</evidence>
<evidence type="ECO:0000313" key="4">
    <source>
        <dbReference type="EMBL" id="ODR09673.1"/>
    </source>
</evidence>
<dbReference type="EMBL" id="MIHC01000004">
    <property type="protein sequence ID" value="ODR09673.1"/>
    <property type="molecule type" value="Genomic_DNA"/>
</dbReference>